<dbReference type="WBParaSite" id="NBR_0000406201-mRNA-1">
    <property type="protein sequence ID" value="NBR_0000406201-mRNA-1"/>
    <property type="gene ID" value="NBR_0000406201"/>
</dbReference>
<keyword evidence="2" id="KW-1185">Reference proteome</keyword>
<dbReference type="EMBL" id="UYSL01006964">
    <property type="protein sequence ID" value="VDL67652.1"/>
    <property type="molecule type" value="Genomic_DNA"/>
</dbReference>
<name>A0A0N4XNG0_NIPBR</name>
<evidence type="ECO:0000313" key="1">
    <source>
        <dbReference type="EMBL" id="VDL67652.1"/>
    </source>
</evidence>
<proteinExistence type="predicted"/>
<dbReference type="STRING" id="27835.A0A0N4XNG0"/>
<sequence>MHLHLRHLGGTDSKGRVYVSLDDMAEIYRNFHAALNATYWETASNHKSTLLFVEILLRYF</sequence>
<reference evidence="3" key="1">
    <citation type="submission" date="2017-02" db="UniProtKB">
        <authorList>
            <consortium name="WormBaseParasite"/>
        </authorList>
    </citation>
    <scope>IDENTIFICATION</scope>
</reference>
<gene>
    <name evidence="1" type="ORF">NBR_LOCUS4063</name>
</gene>
<protein>
    <submittedName>
        <fullName evidence="1 3">Uncharacterized protein</fullName>
    </submittedName>
</protein>
<organism evidence="3">
    <name type="scientific">Nippostrongylus brasiliensis</name>
    <name type="common">Rat hookworm</name>
    <dbReference type="NCBI Taxonomy" id="27835"/>
    <lineage>
        <taxon>Eukaryota</taxon>
        <taxon>Metazoa</taxon>
        <taxon>Ecdysozoa</taxon>
        <taxon>Nematoda</taxon>
        <taxon>Chromadorea</taxon>
        <taxon>Rhabditida</taxon>
        <taxon>Rhabditina</taxon>
        <taxon>Rhabditomorpha</taxon>
        <taxon>Strongyloidea</taxon>
        <taxon>Heligmosomidae</taxon>
        <taxon>Nippostrongylus</taxon>
    </lineage>
</organism>
<dbReference type="AlphaFoldDB" id="A0A0N4XNG0"/>
<accession>A0A0N4XNG0</accession>
<evidence type="ECO:0000313" key="2">
    <source>
        <dbReference type="Proteomes" id="UP000271162"/>
    </source>
</evidence>
<dbReference type="Proteomes" id="UP000271162">
    <property type="component" value="Unassembled WGS sequence"/>
</dbReference>
<reference evidence="1 2" key="2">
    <citation type="submission" date="2018-11" db="EMBL/GenBank/DDBJ databases">
        <authorList>
            <consortium name="Pathogen Informatics"/>
        </authorList>
    </citation>
    <scope>NUCLEOTIDE SEQUENCE [LARGE SCALE GENOMIC DNA]</scope>
</reference>
<evidence type="ECO:0000313" key="3">
    <source>
        <dbReference type="WBParaSite" id="NBR_0000406201-mRNA-1"/>
    </source>
</evidence>